<dbReference type="EMBL" id="CAAALY010096576">
    <property type="protein sequence ID" value="VEL28645.1"/>
    <property type="molecule type" value="Genomic_DNA"/>
</dbReference>
<organism evidence="2 3">
    <name type="scientific">Protopolystoma xenopodis</name>
    <dbReference type="NCBI Taxonomy" id="117903"/>
    <lineage>
        <taxon>Eukaryota</taxon>
        <taxon>Metazoa</taxon>
        <taxon>Spiralia</taxon>
        <taxon>Lophotrochozoa</taxon>
        <taxon>Platyhelminthes</taxon>
        <taxon>Monogenea</taxon>
        <taxon>Polyopisthocotylea</taxon>
        <taxon>Polystomatidea</taxon>
        <taxon>Polystomatidae</taxon>
        <taxon>Protopolystoma</taxon>
    </lineage>
</organism>
<protein>
    <submittedName>
        <fullName evidence="2">Uncharacterized protein</fullName>
    </submittedName>
</protein>
<feature type="region of interest" description="Disordered" evidence="1">
    <location>
        <begin position="22"/>
        <end position="68"/>
    </location>
</feature>
<sequence>MGSMKVRRMLMTVVRTDDFYDAADGGDGDGGEKKAMEKTARRRSKEKTSFGRKSCKPEGKTGKWMVDV</sequence>
<accession>A0A3S5AGH1</accession>
<reference evidence="2" key="1">
    <citation type="submission" date="2018-11" db="EMBL/GenBank/DDBJ databases">
        <authorList>
            <consortium name="Pathogen Informatics"/>
        </authorList>
    </citation>
    <scope>NUCLEOTIDE SEQUENCE</scope>
</reference>
<gene>
    <name evidence="2" type="ORF">PXEA_LOCUS22085</name>
</gene>
<comment type="caution">
    <text evidence="2">The sequence shown here is derived from an EMBL/GenBank/DDBJ whole genome shotgun (WGS) entry which is preliminary data.</text>
</comment>
<feature type="compositionally biased region" description="Basic and acidic residues" evidence="1">
    <location>
        <begin position="30"/>
        <end position="39"/>
    </location>
</feature>
<dbReference type="Proteomes" id="UP000784294">
    <property type="component" value="Unassembled WGS sequence"/>
</dbReference>
<evidence type="ECO:0000313" key="2">
    <source>
        <dbReference type="EMBL" id="VEL28645.1"/>
    </source>
</evidence>
<evidence type="ECO:0000256" key="1">
    <source>
        <dbReference type="SAM" id="MobiDB-lite"/>
    </source>
</evidence>
<evidence type="ECO:0000313" key="3">
    <source>
        <dbReference type="Proteomes" id="UP000784294"/>
    </source>
</evidence>
<keyword evidence="3" id="KW-1185">Reference proteome</keyword>
<proteinExistence type="predicted"/>
<name>A0A3S5AGH1_9PLAT</name>
<dbReference type="AlphaFoldDB" id="A0A3S5AGH1"/>